<evidence type="ECO:0000313" key="6">
    <source>
        <dbReference type="Proteomes" id="UP001649230"/>
    </source>
</evidence>
<accession>A0ABY3STA8</accession>
<dbReference type="Gene3D" id="3.60.15.10">
    <property type="entry name" value="Ribonuclease Z/Hydroxyacylglutathione hydrolase-like"/>
    <property type="match status" value="1"/>
</dbReference>
<sequence>MTQWRTLHQLTFLPYFFPFNCYLVEEKDGLTLIDAGLSFCHKEIGLAVRRIGKRVNRILITHAHPDHVGSLDVLKNELPDVPVYMSDREAQILRGDKSLNVDEASKPIKMAPKHVSSQPDFLLRDGDRIGSLIAYSAPGHSPGSMAFFDTRNNSLIAGDAFQLLGGIAVSGLIKPLFPFLALGTWDAKTALASAKKLLMLQPELLAVGHGRMLAQPLQAMDKAIKEAEKKFNTA</sequence>
<evidence type="ECO:0000256" key="1">
    <source>
        <dbReference type="ARBA" id="ARBA00034221"/>
    </source>
</evidence>
<dbReference type="PANTHER" id="PTHR42951:SF9">
    <property type="entry name" value="METAL-DEPENDENT HYDROLASE"/>
    <property type="match status" value="1"/>
</dbReference>
<evidence type="ECO:0000259" key="4">
    <source>
        <dbReference type="SMART" id="SM00849"/>
    </source>
</evidence>
<organism evidence="5 6">
    <name type="scientific">Paenibacillus hexagrammi</name>
    <dbReference type="NCBI Taxonomy" id="2908839"/>
    <lineage>
        <taxon>Bacteria</taxon>
        <taxon>Bacillati</taxon>
        <taxon>Bacillota</taxon>
        <taxon>Bacilli</taxon>
        <taxon>Bacillales</taxon>
        <taxon>Paenibacillaceae</taxon>
        <taxon>Paenibacillus</taxon>
    </lineage>
</organism>
<comment type="catalytic activity">
    <reaction evidence="3">
        <text>3',5'-cyclic UMP + H2O = UMP + H(+)</text>
        <dbReference type="Rhea" id="RHEA:70575"/>
        <dbReference type="ChEBI" id="CHEBI:15377"/>
        <dbReference type="ChEBI" id="CHEBI:15378"/>
        <dbReference type="ChEBI" id="CHEBI:57865"/>
        <dbReference type="ChEBI" id="CHEBI:184387"/>
    </reaction>
    <physiologicalReaction direction="left-to-right" evidence="3">
        <dbReference type="Rhea" id="RHEA:70576"/>
    </physiologicalReaction>
</comment>
<comment type="catalytic activity">
    <reaction evidence="1">
        <text>3',5'-cyclic CMP + H2O = CMP + H(+)</text>
        <dbReference type="Rhea" id="RHEA:72675"/>
        <dbReference type="ChEBI" id="CHEBI:15377"/>
        <dbReference type="ChEBI" id="CHEBI:15378"/>
        <dbReference type="ChEBI" id="CHEBI:58003"/>
        <dbReference type="ChEBI" id="CHEBI:60377"/>
    </reaction>
    <physiologicalReaction direction="left-to-right" evidence="1">
        <dbReference type="Rhea" id="RHEA:72676"/>
    </physiologicalReaction>
</comment>
<comment type="function">
    <text evidence="2">Counteracts the endogenous Pycsar antiviral defense system. Phosphodiesterase that enables metal-dependent hydrolysis of host cyclic nucleotide Pycsar defense signals such as cCMP and cUMP.</text>
</comment>
<dbReference type="InterPro" id="IPR036866">
    <property type="entry name" value="RibonucZ/Hydroxyglut_hydro"/>
</dbReference>
<protein>
    <submittedName>
        <fullName evidence="5">MBL fold metallo-hydrolase</fullName>
    </submittedName>
</protein>
<dbReference type="PANTHER" id="PTHR42951">
    <property type="entry name" value="METALLO-BETA-LACTAMASE DOMAIN-CONTAINING"/>
    <property type="match status" value="1"/>
</dbReference>
<proteinExistence type="predicted"/>
<dbReference type="Pfam" id="PF00753">
    <property type="entry name" value="Lactamase_B"/>
    <property type="match status" value="1"/>
</dbReference>
<evidence type="ECO:0000256" key="2">
    <source>
        <dbReference type="ARBA" id="ARBA00034301"/>
    </source>
</evidence>
<keyword evidence="6" id="KW-1185">Reference proteome</keyword>
<dbReference type="InterPro" id="IPR001279">
    <property type="entry name" value="Metallo-B-lactamas"/>
</dbReference>
<dbReference type="Proteomes" id="UP001649230">
    <property type="component" value="Chromosome"/>
</dbReference>
<evidence type="ECO:0000256" key="3">
    <source>
        <dbReference type="ARBA" id="ARBA00048505"/>
    </source>
</evidence>
<reference evidence="5 6" key="1">
    <citation type="journal article" date="2024" name="Int. J. Syst. Evol. Microbiol.">
        <title>Paenibacillus hexagrammi sp. nov., a novel bacterium isolated from the gut content of Hexagrammos agrammus.</title>
        <authorList>
            <person name="Jung H.K."/>
            <person name="Kim D.G."/>
            <person name="Zin H."/>
            <person name="Park J."/>
            <person name="Jung H."/>
            <person name="Kim Y.O."/>
            <person name="Kong H.J."/>
            <person name="Kim J.W."/>
            <person name="Kim Y.S."/>
        </authorList>
    </citation>
    <scope>NUCLEOTIDE SEQUENCE [LARGE SCALE GENOMIC DNA]</scope>
    <source>
        <strain evidence="5 6">YPD9-1</strain>
    </source>
</reference>
<dbReference type="InterPro" id="IPR050855">
    <property type="entry name" value="NDM-1-like"/>
</dbReference>
<dbReference type="SUPFAM" id="SSF56281">
    <property type="entry name" value="Metallo-hydrolase/oxidoreductase"/>
    <property type="match status" value="1"/>
</dbReference>
<dbReference type="SMART" id="SM00849">
    <property type="entry name" value="Lactamase_B"/>
    <property type="match status" value="1"/>
</dbReference>
<name>A0ABY3STA8_9BACL</name>
<evidence type="ECO:0000313" key="5">
    <source>
        <dbReference type="EMBL" id="UJF36396.1"/>
    </source>
</evidence>
<gene>
    <name evidence="5" type="ORF">L0M14_18015</name>
</gene>
<dbReference type="EMBL" id="CP090978">
    <property type="protein sequence ID" value="UJF36396.1"/>
    <property type="molecule type" value="Genomic_DNA"/>
</dbReference>
<dbReference type="CDD" id="cd07721">
    <property type="entry name" value="yflN-like_MBL-fold"/>
    <property type="match status" value="1"/>
</dbReference>
<feature type="domain" description="Metallo-beta-lactamase" evidence="4">
    <location>
        <begin position="18"/>
        <end position="209"/>
    </location>
</feature>